<feature type="domain" description="MOSC" evidence="2">
    <location>
        <begin position="306"/>
        <end position="469"/>
    </location>
</feature>
<dbReference type="InterPro" id="IPR005303">
    <property type="entry name" value="MOCOS_middle"/>
</dbReference>
<dbReference type="Pfam" id="PF03473">
    <property type="entry name" value="MOSC"/>
    <property type="match status" value="1"/>
</dbReference>
<proteinExistence type="predicted"/>
<gene>
    <name evidence="3" type="ORF">Bfra_006134</name>
</gene>
<dbReference type="GO" id="GO:0003824">
    <property type="term" value="F:catalytic activity"/>
    <property type="evidence" value="ECO:0007669"/>
    <property type="project" value="InterPro"/>
</dbReference>
<evidence type="ECO:0000313" key="3">
    <source>
        <dbReference type="EMBL" id="KAF5872771.1"/>
    </source>
</evidence>
<dbReference type="PANTHER" id="PTHR14237:SF34">
    <property type="entry name" value="MOSC DOMAIN PROTEIN (AFU_ORTHOLOGUE AFUA_2G07820)"/>
    <property type="match status" value="1"/>
</dbReference>
<organism evidence="3 4">
    <name type="scientific">Botrytis fragariae</name>
    <dbReference type="NCBI Taxonomy" id="1964551"/>
    <lineage>
        <taxon>Eukaryota</taxon>
        <taxon>Fungi</taxon>
        <taxon>Dikarya</taxon>
        <taxon>Ascomycota</taxon>
        <taxon>Pezizomycotina</taxon>
        <taxon>Leotiomycetes</taxon>
        <taxon>Helotiales</taxon>
        <taxon>Sclerotiniaceae</taxon>
        <taxon>Botrytis</taxon>
    </lineage>
</organism>
<dbReference type="PROSITE" id="PS51340">
    <property type="entry name" value="MOSC"/>
    <property type="match status" value="1"/>
</dbReference>
<dbReference type="PANTHER" id="PTHR14237">
    <property type="entry name" value="MOLYBDOPTERIN COFACTOR SULFURASE MOSC"/>
    <property type="match status" value="1"/>
</dbReference>
<dbReference type="GO" id="GO:0030170">
    <property type="term" value="F:pyridoxal phosphate binding"/>
    <property type="evidence" value="ECO:0007669"/>
    <property type="project" value="InterPro"/>
</dbReference>
<feature type="coiled-coil region" evidence="1">
    <location>
        <begin position="51"/>
        <end position="85"/>
    </location>
</feature>
<dbReference type="SUPFAM" id="SSF50800">
    <property type="entry name" value="PK beta-barrel domain-like"/>
    <property type="match status" value="1"/>
</dbReference>
<name>A0A8H6AS29_9HELO</name>
<dbReference type="GO" id="GO:0030151">
    <property type="term" value="F:molybdenum ion binding"/>
    <property type="evidence" value="ECO:0007669"/>
    <property type="project" value="InterPro"/>
</dbReference>
<dbReference type="GeneID" id="59260199"/>
<dbReference type="EMBL" id="JABFCT010000010">
    <property type="protein sequence ID" value="KAF5872771.1"/>
    <property type="molecule type" value="Genomic_DNA"/>
</dbReference>
<reference evidence="3 4" key="1">
    <citation type="journal article" date="2020" name="Phytopathology">
        <title>A high-quality genome resource of Botrytis fragariae, a new and rapidly spreading fungal pathogen causing strawberry gray mold in the U.S.A.</title>
        <authorList>
            <person name="Wu Y."/>
            <person name="Saski C.A."/>
            <person name="Schnabel G."/>
            <person name="Xiao S."/>
            <person name="Hu M."/>
        </authorList>
    </citation>
    <scope>NUCLEOTIDE SEQUENCE [LARGE SCALE GENOMIC DNA]</scope>
    <source>
        <strain evidence="3 4">BVB16</strain>
    </source>
</reference>
<keyword evidence="1" id="KW-0175">Coiled coil</keyword>
<dbReference type="SUPFAM" id="SSF141673">
    <property type="entry name" value="MOSC N-terminal domain-like"/>
    <property type="match status" value="1"/>
</dbReference>
<dbReference type="Pfam" id="PF03476">
    <property type="entry name" value="MOSC_N"/>
    <property type="match status" value="1"/>
</dbReference>
<sequence>MATSEPFVDSLWEMIEKTTHYINTTHIPILGEWSLRSIFQIGLIWYLVIKLSTRGTQLEEYRKRLQNAEAQIQRDEESRKEVSEIASDLKGMLEEKSGMLENDHELASMVKKVDGISLATATAQQKDISKSISSSSGPKMTISQLYIYPIKSLRGCSLPSATLTKEGFSYDRKFMLLRIRDPNSKWGSYQNMHISEFPEMALFHTSIKDSTLHVTYHAPSSSSQTPVSPHPTLTIDLSPSTLSHLPEISITMHKSPMTAYDMGSTYNNWFSQYFKYPVLLAYAGPNRRLVLGNLPGQPATYTPPTRPLLQKIPLLNSLLPIPKSPSIIFNDCAPYLIITQSSCDDVTSRLPSPTPKMDITKFRANIIISGSPRPYDEDYWGGLTFSSDSNSPKEILLTANCGRCVSLNVDHETGTPAPKEKEVLKLLMKDRRVDDGMKYSPIFGRYGFLGNGDVCEGKMLKVGDAVQVSRRNGERTRFCRFILSFLPLMIQQPQLPKPS</sequence>
<evidence type="ECO:0000259" key="2">
    <source>
        <dbReference type="PROSITE" id="PS51340"/>
    </source>
</evidence>
<dbReference type="Proteomes" id="UP000531561">
    <property type="component" value="Unassembled WGS sequence"/>
</dbReference>
<comment type="caution">
    <text evidence="3">The sequence shown here is derived from an EMBL/GenBank/DDBJ whole genome shotgun (WGS) entry which is preliminary data.</text>
</comment>
<dbReference type="RefSeq" id="XP_037191717.1">
    <property type="nucleotide sequence ID" value="XM_037336507.1"/>
</dbReference>
<protein>
    <submittedName>
        <fullName evidence="3">Putative mosc domain-containing protein</fullName>
    </submittedName>
</protein>
<evidence type="ECO:0000256" key="1">
    <source>
        <dbReference type="SAM" id="Coils"/>
    </source>
</evidence>
<dbReference type="OrthoDB" id="17255at2759"/>
<dbReference type="InterPro" id="IPR011037">
    <property type="entry name" value="Pyrv_Knase-like_insert_dom_sf"/>
</dbReference>
<dbReference type="AlphaFoldDB" id="A0A8H6AS29"/>
<evidence type="ECO:0000313" key="4">
    <source>
        <dbReference type="Proteomes" id="UP000531561"/>
    </source>
</evidence>
<keyword evidence="4" id="KW-1185">Reference proteome</keyword>
<dbReference type="InterPro" id="IPR005302">
    <property type="entry name" value="MoCF_Sase_C"/>
</dbReference>
<accession>A0A8H6AS29</accession>